<accession>A0A0M4EEY1</accession>
<evidence type="ECO:0000256" key="1">
    <source>
        <dbReference type="SAM" id="MobiDB-lite"/>
    </source>
</evidence>
<gene>
    <name evidence="3" type="ORF">Dbus_chr2Rg1380</name>
</gene>
<dbReference type="Proteomes" id="UP000494163">
    <property type="component" value="Chromosome 2R"/>
</dbReference>
<evidence type="ECO:0000313" key="3">
    <source>
        <dbReference type="EMBL" id="ALC41801.1"/>
    </source>
</evidence>
<feature type="chain" id="PRO_5005793112" evidence="2">
    <location>
        <begin position="19"/>
        <end position="119"/>
    </location>
</feature>
<protein>
    <submittedName>
        <fullName evidence="3">Maker81</fullName>
    </submittedName>
</protein>
<evidence type="ECO:0000256" key="2">
    <source>
        <dbReference type="SAM" id="SignalP"/>
    </source>
</evidence>
<feature type="compositionally biased region" description="Basic residues" evidence="1">
    <location>
        <begin position="93"/>
        <end position="119"/>
    </location>
</feature>
<feature type="compositionally biased region" description="Basic residues" evidence="1">
    <location>
        <begin position="60"/>
        <end position="84"/>
    </location>
</feature>
<dbReference type="OMA" id="HHTRNGH"/>
<feature type="region of interest" description="Disordered" evidence="1">
    <location>
        <begin position="23"/>
        <end position="119"/>
    </location>
</feature>
<reference evidence="3 4" key="1">
    <citation type="submission" date="2015-08" db="EMBL/GenBank/DDBJ databases">
        <title>Ancestral chromatin configuration constrains chromatin evolution on differentiating sex chromosomes in Drosophila.</title>
        <authorList>
            <person name="Zhou Q."/>
            <person name="Bachtrog D."/>
        </authorList>
    </citation>
    <scope>NUCLEOTIDE SEQUENCE [LARGE SCALE GENOMIC DNA]</scope>
    <source>
        <tissue evidence="3">Whole larvae</tissue>
    </source>
</reference>
<feature type="signal peptide" evidence="2">
    <location>
        <begin position="1"/>
        <end position="18"/>
    </location>
</feature>
<dbReference type="AlphaFoldDB" id="A0A0M4EEY1"/>
<sequence length="119" mass="13506">MWKAVFIIATILCAVVLASQNVDEQHKHHRHQHSSSLAEHKEHAAGHITPQLHSDEDKNHFRHVALKPHDSKAKHKGRRHKAPKGAKTDKGTKHQQRLRKSKSHKKHGHVHGHGGHGHH</sequence>
<keyword evidence="4" id="KW-1185">Reference proteome</keyword>
<proteinExistence type="predicted"/>
<name>A0A0M4EEY1_DROBS</name>
<evidence type="ECO:0000313" key="4">
    <source>
        <dbReference type="Proteomes" id="UP000494163"/>
    </source>
</evidence>
<keyword evidence="2" id="KW-0732">Signal</keyword>
<dbReference type="EMBL" id="CP012524">
    <property type="protein sequence ID" value="ALC41801.1"/>
    <property type="molecule type" value="Genomic_DNA"/>
</dbReference>
<organism evidence="3 4">
    <name type="scientific">Drosophila busckii</name>
    <name type="common">Fruit fly</name>
    <dbReference type="NCBI Taxonomy" id="30019"/>
    <lineage>
        <taxon>Eukaryota</taxon>
        <taxon>Metazoa</taxon>
        <taxon>Ecdysozoa</taxon>
        <taxon>Arthropoda</taxon>
        <taxon>Hexapoda</taxon>
        <taxon>Insecta</taxon>
        <taxon>Pterygota</taxon>
        <taxon>Neoptera</taxon>
        <taxon>Endopterygota</taxon>
        <taxon>Diptera</taxon>
        <taxon>Brachycera</taxon>
        <taxon>Muscomorpha</taxon>
        <taxon>Ephydroidea</taxon>
        <taxon>Drosophilidae</taxon>
        <taxon>Drosophila</taxon>
    </lineage>
</organism>